<dbReference type="Pfam" id="PF00675">
    <property type="entry name" value="Peptidase_M16"/>
    <property type="match status" value="1"/>
</dbReference>
<dbReference type="InterPro" id="IPR011249">
    <property type="entry name" value="Metalloenz_LuxS/M16"/>
</dbReference>
<dbReference type="RefSeq" id="WP_073149436.1">
    <property type="nucleotide sequence ID" value="NZ_FRAG01000021.1"/>
</dbReference>
<organism evidence="4 5">
    <name type="scientific">Paramaledivibacter caminithermalis (strain DSM 15212 / CIP 107654 / DViRD3)</name>
    <name type="common">Clostridium caminithermale</name>
    <dbReference type="NCBI Taxonomy" id="1121301"/>
    <lineage>
        <taxon>Bacteria</taxon>
        <taxon>Bacillati</taxon>
        <taxon>Bacillota</taxon>
        <taxon>Clostridia</taxon>
        <taxon>Peptostreptococcales</taxon>
        <taxon>Caminicellaceae</taxon>
        <taxon>Paramaledivibacter</taxon>
    </lineage>
</organism>
<reference evidence="4 5" key="1">
    <citation type="submission" date="2016-11" db="EMBL/GenBank/DDBJ databases">
        <authorList>
            <person name="Jaros S."/>
            <person name="Januszkiewicz K."/>
            <person name="Wedrychowicz H."/>
        </authorList>
    </citation>
    <scope>NUCLEOTIDE SEQUENCE [LARGE SCALE GENOMIC DNA]</scope>
    <source>
        <strain evidence="4 5">DSM 15212</strain>
    </source>
</reference>
<dbReference type="EMBL" id="FRAG01000021">
    <property type="protein sequence ID" value="SHK02469.1"/>
    <property type="molecule type" value="Genomic_DNA"/>
</dbReference>
<dbReference type="GO" id="GO:0046872">
    <property type="term" value="F:metal ion binding"/>
    <property type="evidence" value="ECO:0007669"/>
    <property type="project" value="InterPro"/>
</dbReference>
<feature type="domain" description="Peptidase M16 N-terminal" evidence="2">
    <location>
        <begin position="14"/>
        <end position="155"/>
    </location>
</feature>
<accession>A0A1M6P3B8</accession>
<sequence length="421" mass="48502">MDYFISTLENGFKIIIHDIPYVKTITASLWIKQGAQNEDKGNNGISHLLEHNLIDLARTKEGEVLQEKINDYGAKINAATTKEFTCYNIATMNDKERFKSSIEALFNIVTLPLSESTFEREKKIVKNEIEVLSKNQTLQNCLYALWDEHSIALPVIGKKDVIDRITFEEIEDFFKEKIVPPNTFLVIIGNFNNSLWPINIIKEYFSKWENRSDGFDDNSILVKRGPRISTKRNQDEIVYISLGFDGVNFYNPQSRVLEFIGLLLSDGINSRLYKNLRVKNKYIYSINCKSYSFAPAGAFVISSAVKKEYLIPMMENLIKEIELLRYEDVSNQEIYQTSQRYLTKLAIELDKPSSLINFIGRYYILGKIFTYYDYKDEVLNINSKKILHAANAVFNKNNLAFAATGDFDEESVIKLLSQSFS</sequence>
<dbReference type="InterPro" id="IPR011765">
    <property type="entry name" value="Pept_M16_N"/>
</dbReference>
<protein>
    <submittedName>
        <fullName evidence="4">Predicted Zn-dependent peptidase</fullName>
    </submittedName>
</protein>
<dbReference type="Proteomes" id="UP000184465">
    <property type="component" value="Unassembled WGS sequence"/>
</dbReference>
<evidence type="ECO:0000256" key="1">
    <source>
        <dbReference type="ARBA" id="ARBA00007261"/>
    </source>
</evidence>
<name>A0A1M6P3B8_PARC5</name>
<evidence type="ECO:0000313" key="5">
    <source>
        <dbReference type="Proteomes" id="UP000184465"/>
    </source>
</evidence>
<evidence type="ECO:0000313" key="4">
    <source>
        <dbReference type="EMBL" id="SHK02469.1"/>
    </source>
</evidence>
<evidence type="ECO:0000259" key="3">
    <source>
        <dbReference type="Pfam" id="PF05193"/>
    </source>
</evidence>
<dbReference type="Gene3D" id="3.30.830.10">
    <property type="entry name" value="Metalloenzyme, LuxS/M16 peptidase-like"/>
    <property type="match status" value="2"/>
</dbReference>
<dbReference type="Pfam" id="PF05193">
    <property type="entry name" value="Peptidase_M16_C"/>
    <property type="match status" value="1"/>
</dbReference>
<dbReference type="PANTHER" id="PTHR11851">
    <property type="entry name" value="METALLOPROTEASE"/>
    <property type="match status" value="1"/>
</dbReference>
<dbReference type="AlphaFoldDB" id="A0A1M6P3B8"/>
<gene>
    <name evidence="4" type="ORF">SAMN02745912_01996</name>
</gene>
<feature type="domain" description="Peptidase M16 C-terminal" evidence="3">
    <location>
        <begin position="165"/>
        <end position="337"/>
    </location>
</feature>
<dbReference type="OrthoDB" id="9811314at2"/>
<dbReference type="PANTHER" id="PTHR11851:SF49">
    <property type="entry name" value="MITOCHONDRIAL-PROCESSING PEPTIDASE SUBUNIT ALPHA"/>
    <property type="match status" value="1"/>
</dbReference>
<dbReference type="SUPFAM" id="SSF63411">
    <property type="entry name" value="LuxS/MPP-like metallohydrolase"/>
    <property type="match status" value="2"/>
</dbReference>
<evidence type="ECO:0000259" key="2">
    <source>
        <dbReference type="Pfam" id="PF00675"/>
    </source>
</evidence>
<comment type="similarity">
    <text evidence="1">Belongs to the peptidase M16 family.</text>
</comment>
<dbReference type="InterPro" id="IPR050361">
    <property type="entry name" value="MPP/UQCRC_Complex"/>
</dbReference>
<dbReference type="InterPro" id="IPR007863">
    <property type="entry name" value="Peptidase_M16_C"/>
</dbReference>
<keyword evidence="5" id="KW-1185">Reference proteome</keyword>
<dbReference type="STRING" id="1121301.SAMN02745912_01996"/>
<proteinExistence type="inferred from homology"/>